<feature type="transmembrane region" description="Helical" evidence="9">
    <location>
        <begin position="64"/>
        <end position="82"/>
    </location>
</feature>
<feature type="transmembrane region" description="Helical" evidence="9">
    <location>
        <begin position="243"/>
        <end position="268"/>
    </location>
</feature>
<comment type="caution">
    <text evidence="10">The sequence shown here is derived from an EMBL/GenBank/DDBJ whole genome shotgun (WGS) entry which is preliminary data.</text>
</comment>
<dbReference type="PROSITE" id="PS01303">
    <property type="entry name" value="BCCT"/>
    <property type="match status" value="1"/>
</dbReference>
<dbReference type="InterPro" id="IPR018093">
    <property type="entry name" value="BCCT_CS"/>
</dbReference>
<feature type="transmembrane region" description="Helical" evidence="9">
    <location>
        <begin position="374"/>
        <end position="391"/>
    </location>
</feature>
<feature type="transmembrane region" description="Helical" evidence="9">
    <location>
        <begin position="102"/>
        <end position="122"/>
    </location>
</feature>
<comment type="subcellular location">
    <subcellularLocation>
        <location evidence="1">Cell membrane</location>
        <topology evidence="1">Multi-pass membrane protein</topology>
    </subcellularLocation>
</comment>
<dbReference type="Proteomes" id="UP000273807">
    <property type="component" value="Unassembled WGS sequence"/>
</dbReference>
<feature type="transmembrane region" description="Helical" evidence="9">
    <location>
        <begin position="403"/>
        <end position="422"/>
    </location>
</feature>
<accession>A0A3N0C8I4</accession>
<evidence type="ECO:0000256" key="2">
    <source>
        <dbReference type="ARBA" id="ARBA00005658"/>
    </source>
</evidence>
<dbReference type="Pfam" id="PF02028">
    <property type="entry name" value="BCCT"/>
    <property type="match status" value="1"/>
</dbReference>
<dbReference type="PANTHER" id="PTHR30047:SF7">
    <property type="entry name" value="HIGH-AFFINITY CHOLINE TRANSPORT PROTEIN"/>
    <property type="match status" value="1"/>
</dbReference>
<evidence type="ECO:0000256" key="5">
    <source>
        <dbReference type="ARBA" id="ARBA00022692"/>
    </source>
</evidence>
<feature type="transmembrane region" description="Helical" evidence="9">
    <location>
        <begin position="142"/>
        <end position="163"/>
    </location>
</feature>
<dbReference type="OrthoDB" id="9775735at2"/>
<keyword evidence="5 9" id="KW-0812">Transmembrane</keyword>
<keyword evidence="7 9" id="KW-0472">Membrane</keyword>
<evidence type="ECO:0000256" key="8">
    <source>
        <dbReference type="SAM" id="MobiDB-lite"/>
    </source>
</evidence>
<dbReference type="AlphaFoldDB" id="A0A3N0C8I4"/>
<feature type="region of interest" description="Disordered" evidence="8">
    <location>
        <begin position="1"/>
        <end position="55"/>
    </location>
</feature>
<keyword evidence="6 9" id="KW-1133">Transmembrane helix</keyword>
<keyword evidence="4" id="KW-1003">Cell membrane</keyword>
<dbReference type="PANTHER" id="PTHR30047">
    <property type="entry name" value="HIGH-AFFINITY CHOLINE TRANSPORT PROTEIN-RELATED"/>
    <property type="match status" value="1"/>
</dbReference>
<dbReference type="NCBIfam" id="TIGR00842">
    <property type="entry name" value="bcct"/>
    <property type="match status" value="1"/>
</dbReference>
<dbReference type="GO" id="GO:0022857">
    <property type="term" value="F:transmembrane transporter activity"/>
    <property type="evidence" value="ECO:0007669"/>
    <property type="project" value="InterPro"/>
</dbReference>
<feature type="transmembrane region" description="Helical" evidence="9">
    <location>
        <begin position="514"/>
        <end position="534"/>
    </location>
</feature>
<reference evidence="10 11" key="1">
    <citation type="submission" date="2018-10" db="EMBL/GenBank/DDBJ databases">
        <title>Genome sequencing of Arthrobacter oryzae TNB02.</title>
        <authorList>
            <person name="Cho Y.-J."/>
            <person name="Cho A."/>
            <person name="Kim O.-S."/>
        </authorList>
    </citation>
    <scope>NUCLEOTIDE SEQUENCE [LARGE SCALE GENOMIC DNA]</scope>
    <source>
        <strain evidence="10 11">TNB02</strain>
    </source>
</reference>
<name>A0A3N0C8I4_9MICC</name>
<evidence type="ECO:0000313" key="11">
    <source>
        <dbReference type="Proteomes" id="UP000273807"/>
    </source>
</evidence>
<evidence type="ECO:0000256" key="9">
    <source>
        <dbReference type="SAM" id="Phobius"/>
    </source>
</evidence>
<feature type="transmembrane region" description="Helical" evidence="9">
    <location>
        <begin position="471"/>
        <end position="493"/>
    </location>
</feature>
<evidence type="ECO:0000256" key="6">
    <source>
        <dbReference type="ARBA" id="ARBA00022989"/>
    </source>
</evidence>
<evidence type="ECO:0000256" key="7">
    <source>
        <dbReference type="ARBA" id="ARBA00023136"/>
    </source>
</evidence>
<keyword evidence="11" id="KW-1185">Reference proteome</keyword>
<evidence type="ECO:0000256" key="1">
    <source>
        <dbReference type="ARBA" id="ARBA00004651"/>
    </source>
</evidence>
<keyword evidence="3" id="KW-0813">Transport</keyword>
<protein>
    <submittedName>
        <fullName evidence="10">BCCT family transporter</fullName>
    </submittedName>
</protein>
<evidence type="ECO:0000313" key="10">
    <source>
        <dbReference type="EMBL" id="RNL59224.1"/>
    </source>
</evidence>
<feature type="transmembrane region" description="Helical" evidence="9">
    <location>
        <begin position="280"/>
        <end position="304"/>
    </location>
</feature>
<feature type="compositionally biased region" description="Basic and acidic residues" evidence="8">
    <location>
        <begin position="27"/>
        <end position="45"/>
    </location>
</feature>
<proteinExistence type="inferred from homology"/>
<evidence type="ECO:0000256" key="4">
    <source>
        <dbReference type="ARBA" id="ARBA00022475"/>
    </source>
</evidence>
<dbReference type="EMBL" id="RBED01000045">
    <property type="protein sequence ID" value="RNL59224.1"/>
    <property type="molecule type" value="Genomic_DNA"/>
</dbReference>
<dbReference type="RefSeq" id="WP_123253993.1">
    <property type="nucleotide sequence ID" value="NZ_RBED01000045.1"/>
</dbReference>
<dbReference type="InterPro" id="IPR000060">
    <property type="entry name" value="BCCT_transptr"/>
</dbReference>
<sequence>MAINTEADLHDGTNDSSAPDNDTDLEQPERHENDEQILHELRESETDQSAARHPRRSLEGLDKVTFGVTGAFALAFVVWGFTNSASLGATSTAALAWVIENTGWIFVSLASLFVIFVLWLALGRFGNIPLGRDGEKPEFRTVSWIAMMFSAGMGIGLVFYGVAEPLYHYVAPPPGTVAGVTPEAIQTAMATSIFHWSVHPWAMFAVVGIAVAYNTFRLGRRQLISSAFASLFGKHTEGPAGKVINMLAIFATLFGTAASLGLGALQIASGLQFNGWVGEIGSPVLVLIITALTICFVASAASGISRGIQWLSNINMVLALTLAAVVFIVGPTLFILNLVPAAIGDYVRDLPSMASRTEAVGDEALREWMSGWTIFYWAWWISWAPFVGIFIARISRGRTIRQFVTGVLLVPSVVSVIWFSIFGGTAFDIQQRADATADTTDGLVKTVDGAPSISFQGALFDLIRNLEVPPAVGIGIALLAMVLIGIFFVTSADSASIVMGSLSSNGRLEPSKRVLIFWGVLTGAIAAVMLLAGGDDPSAALNGLKNITIVSALPFAVVMFLLCFALVRDLRRDPIALRNRLAESVVERAIRAGVDEHGGVQFDLVTKHECAETCPESEACPGVSSHAEPDRH</sequence>
<feature type="transmembrane region" description="Helical" evidence="9">
    <location>
        <begin position="316"/>
        <end position="343"/>
    </location>
</feature>
<dbReference type="GO" id="GO:0005886">
    <property type="term" value="C:plasma membrane"/>
    <property type="evidence" value="ECO:0007669"/>
    <property type="project" value="UniProtKB-SubCell"/>
</dbReference>
<gene>
    <name evidence="10" type="ORF">D7003_02915</name>
</gene>
<feature type="transmembrane region" description="Helical" evidence="9">
    <location>
        <begin position="198"/>
        <end position="216"/>
    </location>
</feature>
<comment type="similarity">
    <text evidence="2">Belongs to the BCCT transporter (TC 2.A.15) family.</text>
</comment>
<feature type="transmembrane region" description="Helical" evidence="9">
    <location>
        <begin position="546"/>
        <end position="567"/>
    </location>
</feature>
<evidence type="ECO:0000256" key="3">
    <source>
        <dbReference type="ARBA" id="ARBA00022448"/>
    </source>
</evidence>
<organism evidence="10 11">
    <name type="scientific">Arthrobacter oryzae</name>
    <dbReference type="NCBI Taxonomy" id="409290"/>
    <lineage>
        <taxon>Bacteria</taxon>
        <taxon>Bacillati</taxon>
        <taxon>Actinomycetota</taxon>
        <taxon>Actinomycetes</taxon>
        <taxon>Micrococcales</taxon>
        <taxon>Micrococcaceae</taxon>
        <taxon>Arthrobacter</taxon>
    </lineage>
</organism>